<evidence type="ECO:0000313" key="2">
    <source>
        <dbReference type="Proteomes" id="UP001196413"/>
    </source>
</evidence>
<protein>
    <submittedName>
        <fullName evidence="1">Uncharacterized protein</fullName>
    </submittedName>
</protein>
<sequence length="80" mass="8916">MKAIYEYSYYSNGPSEANVTMDDMDKSDDINIVRMIDVDGRICVEENTSFDVFQGRTSSPTSFRWSGKGSHVVSANSMSS</sequence>
<dbReference type="Proteomes" id="UP001196413">
    <property type="component" value="Unassembled WGS sequence"/>
</dbReference>
<evidence type="ECO:0000313" key="1">
    <source>
        <dbReference type="EMBL" id="KAJ1365946.1"/>
    </source>
</evidence>
<accession>A0AAD5WCV4</accession>
<gene>
    <name evidence="1" type="ORF">KIN20_026433</name>
</gene>
<organism evidence="1 2">
    <name type="scientific">Parelaphostrongylus tenuis</name>
    <name type="common">Meningeal worm</name>
    <dbReference type="NCBI Taxonomy" id="148309"/>
    <lineage>
        <taxon>Eukaryota</taxon>
        <taxon>Metazoa</taxon>
        <taxon>Ecdysozoa</taxon>
        <taxon>Nematoda</taxon>
        <taxon>Chromadorea</taxon>
        <taxon>Rhabditida</taxon>
        <taxon>Rhabditina</taxon>
        <taxon>Rhabditomorpha</taxon>
        <taxon>Strongyloidea</taxon>
        <taxon>Metastrongylidae</taxon>
        <taxon>Parelaphostrongylus</taxon>
    </lineage>
</organism>
<keyword evidence="2" id="KW-1185">Reference proteome</keyword>
<dbReference type="AlphaFoldDB" id="A0AAD5WCV4"/>
<dbReference type="EMBL" id="JAHQIW010005410">
    <property type="protein sequence ID" value="KAJ1365946.1"/>
    <property type="molecule type" value="Genomic_DNA"/>
</dbReference>
<reference evidence="1" key="1">
    <citation type="submission" date="2021-06" db="EMBL/GenBank/DDBJ databases">
        <title>Parelaphostrongylus tenuis whole genome reference sequence.</title>
        <authorList>
            <person name="Garwood T.J."/>
            <person name="Larsen P.A."/>
            <person name="Fountain-Jones N.M."/>
            <person name="Garbe J.R."/>
            <person name="Macchietto M.G."/>
            <person name="Kania S.A."/>
            <person name="Gerhold R.W."/>
            <person name="Richards J.E."/>
            <person name="Wolf T.M."/>
        </authorList>
    </citation>
    <scope>NUCLEOTIDE SEQUENCE</scope>
    <source>
        <strain evidence="1">MNPRO001-30</strain>
        <tissue evidence="1">Meninges</tissue>
    </source>
</reference>
<proteinExistence type="predicted"/>
<name>A0AAD5WCV4_PARTN</name>
<comment type="caution">
    <text evidence="1">The sequence shown here is derived from an EMBL/GenBank/DDBJ whole genome shotgun (WGS) entry which is preliminary data.</text>
</comment>